<dbReference type="PANTHER" id="PTHR24198:SF165">
    <property type="entry name" value="ANKYRIN REPEAT-CONTAINING PROTEIN-RELATED"/>
    <property type="match status" value="1"/>
</dbReference>
<feature type="compositionally biased region" description="Polar residues" evidence="4">
    <location>
        <begin position="483"/>
        <end position="496"/>
    </location>
</feature>
<feature type="region of interest" description="Disordered" evidence="4">
    <location>
        <begin position="946"/>
        <end position="1027"/>
    </location>
</feature>
<feature type="compositionally biased region" description="Polar residues" evidence="4">
    <location>
        <begin position="681"/>
        <end position="692"/>
    </location>
</feature>
<feature type="compositionally biased region" description="Basic residues" evidence="4">
    <location>
        <begin position="948"/>
        <end position="964"/>
    </location>
</feature>
<feature type="region of interest" description="Disordered" evidence="4">
    <location>
        <begin position="852"/>
        <end position="876"/>
    </location>
</feature>
<feature type="compositionally biased region" description="Polar residues" evidence="4">
    <location>
        <begin position="563"/>
        <end position="574"/>
    </location>
</feature>
<feature type="repeat" description="ANK" evidence="3">
    <location>
        <begin position="115"/>
        <end position="147"/>
    </location>
</feature>
<gene>
    <name evidence="5" type="ORF">OBRU01_15062</name>
</gene>
<dbReference type="AlphaFoldDB" id="A0A0L7L529"/>
<dbReference type="Pfam" id="PF00023">
    <property type="entry name" value="Ank"/>
    <property type="match status" value="1"/>
</dbReference>
<feature type="compositionally biased region" description="Polar residues" evidence="4">
    <location>
        <begin position="805"/>
        <end position="815"/>
    </location>
</feature>
<evidence type="ECO:0000313" key="6">
    <source>
        <dbReference type="Proteomes" id="UP000037510"/>
    </source>
</evidence>
<feature type="repeat" description="ANK" evidence="3">
    <location>
        <begin position="182"/>
        <end position="214"/>
    </location>
</feature>
<feature type="region of interest" description="Disordered" evidence="4">
    <location>
        <begin position="1152"/>
        <end position="1191"/>
    </location>
</feature>
<feature type="compositionally biased region" description="Basic and acidic residues" evidence="4">
    <location>
        <begin position="966"/>
        <end position="975"/>
    </location>
</feature>
<evidence type="ECO:0000256" key="3">
    <source>
        <dbReference type="PROSITE-ProRule" id="PRU00023"/>
    </source>
</evidence>
<feature type="compositionally biased region" description="Basic and acidic residues" evidence="4">
    <location>
        <begin position="634"/>
        <end position="651"/>
    </location>
</feature>
<dbReference type="PRINTS" id="PR01415">
    <property type="entry name" value="ANKYRIN"/>
</dbReference>
<keyword evidence="6" id="KW-1185">Reference proteome</keyword>
<feature type="region of interest" description="Disordered" evidence="4">
    <location>
        <begin position="294"/>
        <end position="519"/>
    </location>
</feature>
<dbReference type="SMART" id="SM00248">
    <property type="entry name" value="ANK"/>
    <property type="match status" value="7"/>
</dbReference>
<feature type="region of interest" description="Disordered" evidence="4">
    <location>
        <begin position="563"/>
        <end position="740"/>
    </location>
</feature>
<feature type="repeat" description="ANK" evidence="3">
    <location>
        <begin position="82"/>
        <end position="114"/>
    </location>
</feature>
<feature type="region of interest" description="Disordered" evidence="4">
    <location>
        <begin position="787"/>
        <end position="820"/>
    </location>
</feature>
<feature type="region of interest" description="Disordered" evidence="4">
    <location>
        <begin position="903"/>
        <end position="929"/>
    </location>
</feature>
<name>A0A0L7L529_OPEBR</name>
<feature type="repeat" description="ANK" evidence="3">
    <location>
        <begin position="15"/>
        <end position="47"/>
    </location>
</feature>
<feature type="repeat" description="ANK" evidence="3">
    <location>
        <begin position="48"/>
        <end position="81"/>
    </location>
</feature>
<feature type="region of interest" description="Disordered" evidence="4">
    <location>
        <begin position="106"/>
        <end position="125"/>
    </location>
</feature>
<feature type="compositionally biased region" description="Low complexity" evidence="4">
    <location>
        <begin position="1221"/>
        <end position="1231"/>
    </location>
</feature>
<evidence type="ECO:0000256" key="2">
    <source>
        <dbReference type="ARBA" id="ARBA00023043"/>
    </source>
</evidence>
<feature type="repeat" description="ANK" evidence="3">
    <location>
        <begin position="148"/>
        <end position="170"/>
    </location>
</feature>
<comment type="caution">
    <text evidence="5">The sequence shown here is derived from an EMBL/GenBank/DDBJ whole genome shotgun (WGS) entry which is preliminary data.</text>
</comment>
<dbReference type="PROSITE" id="PS50088">
    <property type="entry name" value="ANK_REPEAT"/>
    <property type="match status" value="6"/>
</dbReference>
<keyword evidence="1" id="KW-0677">Repeat</keyword>
<feature type="compositionally biased region" description="Basic and acidic residues" evidence="4">
    <location>
        <begin position="449"/>
        <end position="458"/>
    </location>
</feature>
<dbReference type="Proteomes" id="UP000037510">
    <property type="component" value="Unassembled WGS sequence"/>
</dbReference>
<reference evidence="5 6" key="1">
    <citation type="journal article" date="2015" name="Genome Biol. Evol.">
        <title>The genome of winter moth (Operophtera brumata) provides a genomic perspective on sexual dimorphism and phenology.</title>
        <authorList>
            <person name="Derks M.F."/>
            <person name="Smit S."/>
            <person name="Salis L."/>
            <person name="Schijlen E."/>
            <person name="Bossers A."/>
            <person name="Mateman C."/>
            <person name="Pijl A.S."/>
            <person name="de Ridder D."/>
            <person name="Groenen M.A."/>
            <person name="Visser M.E."/>
            <person name="Megens H.J."/>
        </authorList>
    </citation>
    <scope>NUCLEOTIDE SEQUENCE [LARGE SCALE GENOMIC DNA]</scope>
    <source>
        <strain evidence="5">WM2013NL</strain>
        <tissue evidence="5">Head and thorax</tissue>
    </source>
</reference>
<feature type="compositionally biased region" description="Basic and acidic residues" evidence="4">
    <location>
        <begin position="1016"/>
        <end position="1027"/>
    </location>
</feature>
<dbReference type="PANTHER" id="PTHR24198">
    <property type="entry name" value="ANKYRIN REPEAT AND PROTEIN KINASE DOMAIN-CONTAINING PROTEIN"/>
    <property type="match status" value="1"/>
</dbReference>
<feature type="compositionally biased region" description="Basic and acidic residues" evidence="4">
    <location>
        <begin position="313"/>
        <end position="331"/>
    </location>
</feature>
<dbReference type="PROSITE" id="PS50297">
    <property type="entry name" value="ANK_REP_REGION"/>
    <property type="match status" value="6"/>
</dbReference>
<dbReference type="Pfam" id="PF12796">
    <property type="entry name" value="Ank_2"/>
    <property type="match status" value="2"/>
</dbReference>
<feature type="region of interest" description="Disordered" evidence="4">
    <location>
        <begin position="1215"/>
        <end position="1238"/>
    </location>
</feature>
<evidence type="ECO:0000256" key="4">
    <source>
        <dbReference type="SAM" id="MobiDB-lite"/>
    </source>
</evidence>
<evidence type="ECO:0000256" key="1">
    <source>
        <dbReference type="ARBA" id="ARBA00022737"/>
    </source>
</evidence>
<feature type="compositionally biased region" description="Basic residues" evidence="4">
    <location>
        <begin position="364"/>
        <end position="373"/>
    </location>
</feature>
<dbReference type="InterPro" id="IPR036770">
    <property type="entry name" value="Ankyrin_rpt-contain_sf"/>
</dbReference>
<feature type="compositionally biased region" description="Low complexity" evidence="4">
    <location>
        <begin position="424"/>
        <end position="433"/>
    </location>
</feature>
<feature type="compositionally biased region" description="Basic and acidic residues" evidence="4">
    <location>
        <begin position="353"/>
        <end position="363"/>
    </location>
</feature>
<dbReference type="Gene3D" id="1.25.40.20">
    <property type="entry name" value="Ankyrin repeat-containing domain"/>
    <property type="match status" value="3"/>
</dbReference>
<dbReference type="InterPro" id="IPR002110">
    <property type="entry name" value="Ankyrin_rpt"/>
</dbReference>
<dbReference type="SUPFAM" id="SSF48403">
    <property type="entry name" value="Ankyrin repeat"/>
    <property type="match status" value="1"/>
</dbReference>
<feature type="compositionally biased region" description="Polar residues" evidence="4">
    <location>
        <begin position="653"/>
        <end position="662"/>
    </location>
</feature>
<dbReference type="EMBL" id="JTDY01002865">
    <property type="protein sequence ID" value="KOB70577.1"/>
    <property type="molecule type" value="Genomic_DNA"/>
</dbReference>
<feature type="compositionally biased region" description="Basic residues" evidence="4">
    <location>
        <begin position="410"/>
        <end position="423"/>
    </location>
</feature>
<feature type="compositionally biased region" description="Basic residues" evidence="4">
    <location>
        <begin position="439"/>
        <end position="448"/>
    </location>
</feature>
<keyword evidence="2 3" id="KW-0040">ANK repeat</keyword>
<sequence length="1238" mass="136540">MVREGGASVDVRDADGRTPLLWAASAGSAAAVLALHQAGAKVDDDDRDGLTALHCAAARGHTEALETLVGLCGAKVDVADSHGCTPLHYAAALGHADATAALLDHGADSHRQDRKGRSPAHTAAAKGQIETVRILGARGANLWLRNSKGDLPLHEAVASGRRELVKWLLDGRPSQVNATNHEGRTPLHIAAATDNADLCRLLFDRGAEVNLIARSSKNEPITPLDCATTRGHRSTAKYIQMHGGLPASKISNTQIMIDGAPITSLPTRKVTSTKIDVHDKITIEKREVVDISSPVHERRRLRNDSDSTNESSSDSRKALRRRSENKHTDRHRERRKNLVHVQKSFSDGYDSEMDGHSKDSSHEKKYRSSKKNRSKSEPSKRHKTNTKHRRRRHRSDSESSSESDSYSEKKKNKRHRKRSKRKNSSITESSSSESTERRSTKRRGKKTSIHIENDDEKQSVNIVKYKSGDRPDYSNNIERHVSLSANTAQAQVSSLQIEDEKEDNQTEKSRAHSETETDTLSVKANTVTTEAQIHMERQSSQQGNSEITVTLDSSNNVSIEAANMTVNQKNTNKGTKSDSEKSIAQATAEDSEVKSVATEIVHENQSSEATAGISVATNDDDNLTPCNDSTETIPKADDSKAPTLDGKEEASSKPVSIEQSQVETKEPTESSKGTELCPSPAKTSDNSKSPSPTLELVRKRSFQVLSGPDEALSHKSGDNKTSLDATSLEKSESQEKISSPVVSFATKDEIFVSKDSDMLSDHLMGEKVTYNEGGSESEVQTGINLLNDNSANQHSPDEKRKEYAASTTGSSTENTHGIEKEISTVIGENVSSEDRAVQQVIMENISGELDVDLSLSPKRTRKTSTRDSQGSSRKSSIYETESYKVLSDIASGETTTGILKKSSKVEEGSLDDKEMPVEGKLGRDGSIYGRVPSVSDNEIYGHTEVNGRRKRFRKKGRMKSRTTVRSKSENSERGYESSGLIDSGFEPSPRALQRRITSPRLSAYYQQRNASGRYSGKSDSRIPVRKPGDKYAVDMKSVTQRIQTNMRRYYCERKIFQHLLELKRLQIRTSKANEAVLVKRTIDEYNKSSLSSVGLGPYNNPDFSFSSFEKFLYENLRKLQKSGKRHLDNLPERPIDFDYGEIPYKWDHHTMPKPATAGPSAKSRGFLPKINSKPPSSSGKAHVTLEVSHGTEKQLIALPAEKLDKNKRYYVTFTVKGSEPTSDNDNTSTNTAMKTKSG</sequence>
<accession>A0A0L7L529</accession>
<proteinExistence type="predicted"/>
<feature type="compositionally biased region" description="Basic residues" evidence="4">
    <location>
        <begin position="380"/>
        <end position="394"/>
    </location>
</feature>
<feature type="compositionally biased region" description="Polar residues" evidence="4">
    <location>
        <begin position="995"/>
        <end position="1012"/>
    </location>
</feature>
<organism evidence="5 6">
    <name type="scientific">Operophtera brumata</name>
    <name type="common">Winter moth</name>
    <name type="synonym">Phalaena brumata</name>
    <dbReference type="NCBI Taxonomy" id="104452"/>
    <lineage>
        <taxon>Eukaryota</taxon>
        <taxon>Metazoa</taxon>
        <taxon>Ecdysozoa</taxon>
        <taxon>Arthropoda</taxon>
        <taxon>Hexapoda</taxon>
        <taxon>Insecta</taxon>
        <taxon>Pterygota</taxon>
        <taxon>Neoptera</taxon>
        <taxon>Endopterygota</taxon>
        <taxon>Lepidoptera</taxon>
        <taxon>Glossata</taxon>
        <taxon>Ditrysia</taxon>
        <taxon>Geometroidea</taxon>
        <taxon>Geometridae</taxon>
        <taxon>Larentiinae</taxon>
        <taxon>Operophtera</taxon>
    </lineage>
</organism>
<feature type="compositionally biased region" description="Basic and acidic residues" evidence="4">
    <location>
        <begin position="503"/>
        <end position="515"/>
    </location>
</feature>
<feature type="compositionally biased region" description="Basic and acidic residues" evidence="4">
    <location>
        <begin position="466"/>
        <end position="481"/>
    </location>
</feature>
<evidence type="ECO:0000313" key="5">
    <source>
        <dbReference type="EMBL" id="KOB70577.1"/>
    </source>
</evidence>
<protein>
    <submittedName>
        <fullName evidence="5">Uncharacterized protein</fullName>
    </submittedName>
</protein>
<feature type="compositionally biased region" description="Basic and acidic residues" evidence="4">
    <location>
        <begin position="903"/>
        <end position="923"/>
    </location>
</feature>
<feature type="compositionally biased region" description="Polar residues" evidence="4">
    <location>
        <begin position="866"/>
        <end position="876"/>
    </location>
</feature>
<dbReference type="STRING" id="104452.A0A0L7L529"/>